<name>A0A4Q7EEF8_9CYAN</name>
<organism evidence="2 3">
    <name type="scientific">Leptolyngbya iicbica LK</name>
    <dbReference type="NCBI Taxonomy" id="2294035"/>
    <lineage>
        <taxon>Bacteria</taxon>
        <taxon>Bacillati</taxon>
        <taxon>Cyanobacteriota</taxon>
        <taxon>Cyanophyceae</taxon>
        <taxon>Leptolyngbyales</taxon>
        <taxon>Leptolyngbyaceae</taxon>
        <taxon>Leptolyngbya group</taxon>
        <taxon>Leptolyngbya</taxon>
        <taxon>Leptolyngbya iicbica</taxon>
    </lineage>
</organism>
<dbReference type="OrthoDB" id="424306at2"/>
<feature type="transmembrane region" description="Helical" evidence="1">
    <location>
        <begin position="135"/>
        <end position="156"/>
    </location>
</feature>
<feature type="transmembrane region" description="Helical" evidence="1">
    <location>
        <begin position="202"/>
        <end position="223"/>
    </location>
</feature>
<proteinExistence type="predicted"/>
<keyword evidence="1" id="KW-1133">Transmembrane helix</keyword>
<dbReference type="RefSeq" id="WP_063776184.1">
    <property type="nucleotide sequence ID" value="NZ_QVFV01000002.1"/>
</dbReference>
<reference evidence="2 3" key="1">
    <citation type="submission" date="2018-11" db="EMBL/GenBank/DDBJ databases">
        <title>Whole genome sequencing of an environmental sample.</title>
        <authorList>
            <person name="Sarangi A.N."/>
            <person name="Singh D."/>
            <person name="Tripathy S."/>
        </authorList>
    </citation>
    <scope>NUCLEOTIDE SEQUENCE [LARGE SCALE GENOMIC DNA]</scope>
    <source>
        <strain evidence="2 3">Lakshadweep</strain>
    </source>
</reference>
<dbReference type="AlphaFoldDB" id="A0A4Q7EEF8"/>
<evidence type="ECO:0000313" key="3">
    <source>
        <dbReference type="Proteomes" id="UP000292459"/>
    </source>
</evidence>
<dbReference type="Pfam" id="PF12787">
    <property type="entry name" value="EcsC"/>
    <property type="match status" value="1"/>
</dbReference>
<dbReference type="InterPro" id="IPR024787">
    <property type="entry name" value="EcsC"/>
</dbReference>
<accession>A0A4Q7EEF8</accession>
<keyword evidence="1" id="KW-0472">Membrane</keyword>
<comment type="caution">
    <text evidence="2">The sequence shown here is derived from an EMBL/GenBank/DDBJ whole genome shotgun (WGS) entry which is preliminary data.</text>
</comment>
<dbReference type="EMBL" id="QVFV01000002">
    <property type="protein sequence ID" value="RZM79655.1"/>
    <property type="molecule type" value="Genomic_DNA"/>
</dbReference>
<keyword evidence="1" id="KW-0812">Transmembrane</keyword>
<evidence type="ECO:0000313" key="2">
    <source>
        <dbReference type="EMBL" id="RZM79655.1"/>
    </source>
</evidence>
<evidence type="ECO:0000256" key="1">
    <source>
        <dbReference type="SAM" id="Phobius"/>
    </source>
</evidence>
<sequence length="236" mass="25678">MSQPPAFERDRSTLEQIAHFFQVMNESLQTSVDSAGDAFIRFIYPAIEQTTHLVGKTVAPIADIPLIKYATAIPGISWLLAALGQVNAEKIQREIAELRVKFPLDTNVQLAQRVIGKTTFRAAQVGLLTNFIPPFALFLFALDIGAIAALQAEMIYKIATIYGFSIDDADRRGEVLAIWAVFTGGSGTLKSGFSFLEILPGAGMVIGISSDAALIYGVGFLACRYYEVKLQRQALA</sequence>
<protein>
    <recommendedName>
        <fullName evidence="4">DUF697 domain-containing protein</fullName>
    </recommendedName>
</protein>
<evidence type="ECO:0008006" key="4">
    <source>
        <dbReference type="Google" id="ProtNLM"/>
    </source>
</evidence>
<gene>
    <name evidence="2" type="ORF">DYY88_13195</name>
</gene>
<dbReference type="Proteomes" id="UP000292459">
    <property type="component" value="Unassembled WGS sequence"/>
</dbReference>
<keyword evidence="3" id="KW-1185">Reference proteome</keyword>